<gene>
    <name evidence="3" type="ORF">DERP_009430</name>
</gene>
<organism evidence="3 4">
    <name type="scientific">Dermatophagoides pteronyssinus</name>
    <name type="common">European house dust mite</name>
    <dbReference type="NCBI Taxonomy" id="6956"/>
    <lineage>
        <taxon>Eukaryota</taxon>
        <taxon>Metazoa</taxon>
        <taxon>Ecdysozoa</taxon>
        <taxon>Arthropoda</taxon>
        <taxon>Chelicerata</taxon>
        <taxon>Arachnida</taxon>
        <taxon>Acari</taxon>
        <taxon>Acariformes</taxon>
        <taxon>Sarcoptiformes</taxon>
        <taxon>Astigmata</taxon>
        <taxon>Psoroptidia</taxon>
        <taxon>Analgoidea</taxon>
        <taxon>Pyroglyphidae</taxon>
        <taxon>Dermatophagoidinae</taxon>
        <taxon>Dermatophagoides</taxon>
    </lineage>
</organism>
<proteinExistence type="predicted"/>
<feature type="coiled-coil region" evidence="1">
    <location>
        <begin position="121"/>
        <end position="159"/>
    </location>
</feature>
<comment type="caution">
    <text evidence="3">The sequence shown here is derived from an EMBL/GenBank/DDBJ whole genome shotgun (WGS) entry which is preliminary data.</text>
</comment>
<feature type="region of interest" description="Disordered" evidence="2">
    <location>
        <begin position="1"/>
        <end position="46"/>
    </location>
</feature>
<keyword evidence="1" id="KW-0175">Coiled coil</keyword>
<keyword evidence="4" id="KW-1185">Reference proteome</keyword>
<dbReference type="EMBL" id="NJHN03000117">
    <property type="protein sequence ID" value="KAH9413832.1"/>
    <property type="molecule type" value="Genomic_DNA"/>
</dbReference>
<evidence type="ECO:0000256" key="2">
    <source>
        <dbReference type="SAM" id="MobiDB-lite"/>
    </source>
</evidence>
<feature type="compositionally biased region" description="Basic and acidic residues" evidence="2">
    <location>
        <begin position="37"/>
        <end position="46"/>
    </location>
</feature>
<accession>A0ABQ8IUF3</accession>
<protein>
    <submittedName>
        <fullName evidence="3">Uncharacterized protein</fullName>
    </submittedName>
</protein>
<reference evidence="3 4" key="1">
    <citation type="journal article" date="2018" name="J. Allergy Clin. Immunol.">
        <title>High-quality assembly of Dermatophagoides pteronyssinus genome and transcriptome reveals a wide range of novel allergens.</title>
        <authorList>
            <person name="Liu X.Y."/>
            <person name="Yang K.Y."/>
            <person name="Wang M.Q."/>
            <person name="Kwok J.S."/>
            <person name="Zeng X."/>
            <person name="Yang Z."/>
            <person name="Xiao X.J."/>
            <person name="Lau C.P."/>
            <person name="Li Y."/>
            <person name="Huang Z.M."/>
            <person name="Ba J.G."/>
            <person name="Yim A.K."/>
            <person name="Ouyang C.Y."/>
            <person name="Ngai S.M."/>
            <person name="Chan T.F."/>
            <person name="Leung E.L."/>
            <person name="Liu L."/>
            <person name="Liu Z.G."/>
            <person name="Tsui S.K."/>
        </authorList>
    </citation>
    <scope>NUCLEOTIDE SEQUENCE [LARGE SCALE GENOMIC DNA]</scope>
    <source>
        <strain evidence="3">Derp</strain>
    </source>
</reference>
<evidence type="ECO:0000313" key="3">
    <source>
        <dbReference type="EMBL" id="KAH9413832.1"/>
    </source>
</evidence>
<evidence type="ECO:0000256" key="1">
    <source>
        <dbReference type="SAM" id="Coils"/>
    </source>
</evidence>
<evidence type="ECO:0000313" key="4">
    <source>
        <dbReference type="Proteomes" id="UP000887458"/>
    </source>
</evidence>
<dbReference type="Proteomes" id="UP000887458">
    <property type="component" value="Unassembled WGS sequence"/>
</dbReference>
<sequence>MEFRKQKIPKFNNNNSNNGKINLTRRQKQQQQQQQKRNNDNNRNKNDFTLQSILQASGMNPLTTLFENLFIPAFDNHTTAAVDSLEFVPMINNDLKTPREKDEQQMNEIIELIEKSETIITDKIEQQIKDESNDNDNHLNEIEKIMEKIQKQIIDDDEK</sequence>
<reference evidence="3 4" key="2">
    <citation type="journal article" date="2022" name="Mol. Biol. Evol.">
        <title>Comparative Genomics Reveals Insights into the Divergent Evolution of Astigmatic Mites and Household Pest Adaptations.</title>
        <authorList>
            <person name="Xiong Q."/>
            <person name="Wan A.T."/>
            <person name="Liu X."/>
            <person name="Fung C.S."/>
            <person name="Xiao X."/>
            <person name="Malainual N."/>
            <person name="Hou J."/>
            <person name="Wang L."/>
            <person name="Wang M."/>
            <person name="Yang K.Y."/>
            <person name="Cui Y."/>
            <person name="Leung E.L."/>
            <person name="Nong W."/>
            <person name="Shin S.K."/>
            <person name="Au S.W."/>
            <person name="Jeong K.Y."/>
            <person name="Chew F.T."/>
            <person name="Hui J.H."/>
            <person name="Leung T.F."/>
            <person name="Tungtrongchitr A."/>
            <person name="Zhong N."/>
            <person name="Liu Z."/>
            <person name="Tsui S.K."/>
        </authorList>
    </citation>
    <scope>NUCLEOTIDE SEQUENCE [LARGE SCALE GENOMIC DNA]</scope>
    <source>
        <strain evidence="3">Derp</strain>
    </source>
</reference>
<name>A0ABQ8IUF3_DERPT</name>